<reference evidence="1" key="2">
    <citation type="journal article" date="2020" name="Nat. Commun.">
        <title>Large-scale genome sequencing of mycorrhizal fungi provides insights into the early evolution of symbiotic traits.</title>
        <authorList>
            <person name="Miyauchi S."/>
            <person name="Kiss E."/>
            <person name="Kuo A."/>
            <person name="Drula E."/>
            <person name="Kohler A."/>
            <person name="Sanchez-Garcia M."/>
            <person name="Morin E."/>
            <person name="Andreopoulos B."/>
            <person name="Barry K.W."/>
            <person name="Bonito G."/>
            <person name="Buee M."/>
            <person name="Carver A."/>
            <person name="Chen C."/>
            <person name="Cichocki N."/>
            <person name="Clum A."/>
            <person name="Culley D."/>
            <person name="Crous P.W."/>
            <person name="Fauchery L."/>
            <person name="Girlanda M."/>
            <person name="Hayes R.D."/>
            <person name="Keri Z."/>
            <person name="LaButti K."/>
            <person name="Lipzen A."/>
            <person name="Lombard V."/>
            <person name="Magnuson J."/>
            <person name="Maillard F."/>
            <person name="Murat C."/>
            <person name="Nolan M."/>
            <person name="Ohm R.A."/>
            <person name="Pangilinan J."/>
            <person name="Pereira M.F."/>
            <person name="Perotto S."/>
            <person name="Peter M."/>
            <person name="Pfister S."/>
            <person name="Riley R."/>
            <person name="Sitrit Y."/>
            <person name="Stielow J.B."/>
            <person name="Szollosi G."/>
            <person name="Zifcakova L."/>
            <person name="Stursova M."/>
            <person name="Spatafora J.W."/>
            <person name="Tedersoo L."/>
            <person name="Vaario L.M."/>
            <person name="Yamada A."/>
            <person name="Yan M."/>
            <person name="Wang P."/>
            <person name="Xu J."/>
            <person name="Bruns T."/>
            <person name="Baldrian P."/>
            <person name="Vilgalys R."/>
            <person name="Dunand C."/>
            <person name="Henrissat B."/>
            <person name="Grigoriev I.V."/>
            <person name="Hibbett D."/>
            <person name="Nagy L.G."/>
            <person name="Martin F.M."/>
        </authorList>
    </citation>
    <scope>NUCLEOTIDE SEQUENCE</scope>
    <source>
        <strain evidence="1">P2</strain>
    </source>
</reference>
<dbReference type="EMBL" id="MU118084">
    <property type="protein sequence ID" value="KAF9645607.1"/>
    <property type="molecule type" value="Genomic_DNA"/>
</dbReference>
<proteinExistence type="predicted"/>
<keyword evidence="2" id="KW-1185">Reference proteome</keyword>
<reference evidence="1" key="1">
    <citation type="submission" date="2019-10" db="EMBL/GenBank/DDBJ databases">
        <authorList>
            <consortium name="DOE Joint Genome Institute"/>
            <person name="Kuo A."/>
            <person name="Miyauchi S."/>
            <person name="Kiss E."/>
            <person name="Drula E."/>
            <person name="Kohler A."/>
            <person name="Sanchez-Garcia M."/>
            <person name="Andreopoulos B."/>
            <person name="Barry K.W."/>
            <person name="Bonito G."/>
            <person name="Buee M."/>
            <person name="Carver A."/>
            <person name="Chen C."/>
            <person name="Cichocki N."/>
            <person name="Clum A."/>
            <person name="Culley D."/>
            <person name="Crous P.W."/>
            <person name="Fauchery L."/>
            <person name="Girlanda M."/>
            <person name="Hayes R."/>
            <person name="Keri Z."/>
            <person name="Labutti K."/>
            <person name="Lipzen A."/>
            <person name="Lombard V."/>
            <person name="Magnuson J."/>
            <person name="Maillard F."/>
            <person name="Morin E."/>
            <person name="Murat C."/>
            <person name="Nolan M."/>
            <person name="Ohm R."/>
            <person name="Pangilinan J."/>
            <person name="Pereira M."/>
            <person name="Perotto S."/>
            <person name="Peter M."/>
            <person name="Riley R."/>
            <person name="Sitrit Y."/>
            <person name="Stielow B."/>
            <person name="Szollosi G."/>
            <person name="Zifcakova L."/>
            <person name="Stursova M."/>
            <person name="Spatafora J.W."/>
            <person name="Tedersoo L."/>
            <person name="Vaario L.-M."/>
            <person name="Yamada A."/>
            <person name="Yan M."/>
            <person name="Wang P."/>
            <person name="Xu J."/>
            <person name="Bruns T."/>
            <person name="Baldrian P."/>
            <person name="Vilgalys R."/>
            <person name="Henrissat B."/>
            <person name="Grigoriev I.V."/>
            <person name="Hibbett D."/>
            <person name="Nagy L.G."/>
            <person name="Martin F.M."/>
        </authorList>
    </citation>
    <scope>NUCLEOTIDE SEQUENCE</scope>
    <source>
        <strain evidence="1">P2</strain>
    </source>
</reference>
<protein>
    <submittedName>
        <fullName evidence="1">DnaJ-domain-containing protein</fullName>
    </submittedName>
</protein>
<gene>
    <name evidence="1" type="ORF">BDM02DRAFT_3119950</name>
</gene>
<evidence type="ECO:0000313" key="1">
    <source>
        <dbReference type="EMBL" id="KAF9645607.1"/>
    </source>
</evidence>
<name>A0ACB6Z7T9_THEGA</name>
<evidence type="ECO:0000313" key="2">
    <source>
        <dbReference type="Proteomes" id="UP000886501"/>
    </source>
</evidence>
<accession>A0ACB6Z7T9</accession>
<organism evidence="1 2">
    <name type="scientific">Thelephora ganbajun</name>
    <name type="common">Ganba fungus</name>
    <dbReference type="NCBI Taxonomy" id="370292"/>
    <lineage>
        <taxon>Eukaryota</taxon>
        <taxon>Fungi</taxon>
        <taxon>Dikarya</taxon>
        <taxon>Basidiomycota</taxon>
        <taxon>Agaricomycotina</taxon>
        <taxon>Agaricomycetes</taxon>
        <taxon>Thelephorales</taxon>
        <taxon>Thelephoraceae</taxon>
        <taxon>Thelephora</taxon>
    </lineage>
</organism>
<comment type="caution">
    <text evidence="1">The sequence shown here is derived from an EMBL/GenBank/DDBJ whole genome shotgun (WGS) entry which is preliminary data.</text>
</comment>
<sequence length="233" mass="26397">MATQQQQPHNQGSDIPDPYEALGISRTATVDEIRRSYKQKVLETHPDKLSPTASEGEKELAQELFRQVQEAFEVLNDPVKRRAYDIHRRPLPQQTPVRADSRASTLSRTTISVPTSTPTAAPAQTYTPPRASKLIPSRLERAHSGTVVVLEQLDEAQACRMKERSEWASKVEERRLDKLKAYTASEEIQNLGQKQAALVDRMIQDLFALTPEWEIRRMKARAYKASRASARAH</sequence>
<dbReference type="Proteomes" id="UP000886501">
    <property type="component" value="Unassembled WGS sequence"/>
</dbReference>